<organism evidence="1 2">
    <name type="scientific">Roseimaritima multifibrata</name>
    <dbReference type="NCBI Taxonomy" id="1930274"/>
    <lineage>
        <taxon>Bacteria</taxon>
        <taxon>Pseudomonadati</taxon>
        <taxon>Planctomycetota</taxon>
        <taxon>Planctomycetia</taxon>
        <taxon>Pirellulales</taxon>
        <taxon>Pirellulaceae</taxon>
        <taxon>Roseimaritima</taxon>
    </lineage>
</organism>
<dbReference type="RefSeq" id="WP_145351452.1">
    <property type="nucleotide sequence ID" value="NZ_CP036262.1"/>
</dbReference>
<dbReference type="InterPro" id="IPR003737">
    <property type="entry name" value="GlcNAc_PI_deacetylase-related"/>
</dbReference>
<dbReference type="KEGG" id="rml:FF011L_20160"/>
<evidence type="ECO:0000313" key="2">
    <source>
        <dbReference type="Proteomes" id="UP000320672"/>
    </source>
</evidence>
<dbReference type="SUPFAM" id="SSF102588">
    <property type="entry name" value="LmbE-like"/>
    <property type="match status" value="1"/>
</dbReference>
<name>A0A517MED3_9BACT</name>
<protein>
    <submittedName>
        <fullName evidence="1">GlcNAc-PI de-N-acetylase</fullName>
    </submittedName>
</protein>
<reference evidence="1 2" key="1">
    <citation type="submission" date="2019-02" db="EMBL/GenBank/DDBJ databases">
        <title>Deep-cultivation of Planctomycetes and their phenomic and genomic characterization uncovers novel biology.</title>
        <authorList>
            <person name="Wiegand S."/>
            <person name="Jogler M."/>
            <person name="Boedeker C."/>
            <person name="Pinto D."/>
            <person name="Vollmers J."/>
            <person name="Rivas-Marin E."/>
            <person name="Kohn T."/>
            <person name="Peeters S.H."/>
            <person name="Heuer A."/>
            <person name="Rast P."/>
            <person name="Oberbeckmann S."/>
            <person name="Bunk B."/>
            <person name="Jeske O."/>
            <person name="Meyerdierks A."/>
            <person name="Storesund J.E."/>
            <person name="Kallscheuer N."/>
            <person name="Luecker S."/>
            <person name="Lage O.M."/>
            <person name="Pohl T."/>
            <person name="Merkel B.J."/>
            <person name="Hornburger P."/>
            <person name="Mueller R.-W."/>
            <person name="Bruemmer F."/>
            <person name="Labrenz M."/>
            <person name="Spormann A.M."/>
            <person name="Op den Camp H."/>
            <person name="Overmann J."/>
            <person name="Amann R."/>
            <person name="Jetten M.S.M."/>
            <person name="Mascher T."/>
            <person name="Medema M.H."/>
            <person name="Devos D.P."/>
            <person name="Kaster A.-K."/>
            <person name="Ovreas L."/>
            <person name="Rohde M."/>
            <person name="Galperin M.Y."/>
            <person name="Jogler C."/>
        </authorList>
    </citation>
    <scope>NUCLEOTIDE SEQUENCE [LARGE SCALE GENOMIC DNA]</scope>
    <source>
        <strain evidence="1 2">FF011L</strain>
    </source>
</reference>
<dbReference type="InterPro" id="IPR024078">
    <property type="entry name" value="LmbE-like_dom_sf"/>
</dbReference>
<dbReference type="Gene3D" id="3.40.50.10320">
    <property type="entry name" value="LmbE-like"/>
    <property type="match status" value="1"/>
</dbReference>
<dbReference type="EMBL" id="CP036262">
    <property type="protein sequence ID" value="QDS93254.1"/>
    <property type="molecule type" value="Genomic_DNA"/>
</dbReference>
<dbReference type="PANTHER" id="PTHR12993">
    <property type="entry name" value="N-ACETYLGLUCOSAMINYL-PHOSPHATIDYLINOSITOL DE-N-ACETYLASE-RELATED"/>
    <property type="match status" value="1"/>
</dbReference>
<sequence length="259" mass="29087">MPSVLAIAAHPDDIEFLMAGTMLLLKDKGWDLHYMNVADGSRGSTVLSSSDCASTRLKEARAAAEQMGATFYPPIGRDMELRYTHEMFRQIAAVVRQAKPSVLLTHAPVDYMEDHEAVCRLAVASAFAHGMPNFETMPAVDPYYEPLTVYHAQPHGNRTPMGQRVHPHFWINTESVLERKEAALGEHRSQKEWLDESQGMDSYVQTMKDLGEDSGKMSGRFTYAEGWRRREHWGFCGPDDDPLRDVLADYLAPGVSRDA</sequence>
<dbReference type="PANTHER" id="PTHR12993:SF30">
    <property type="entry name" value="N-ACETYL-ALPHA-D-GLUCOSAMINYL L-MALATE DEACETYLASE 1"/>
    <property type="match status" value="1"/>
</dbReference>
<keyword evidence="2" id="KW-1185">Reference proteome</keyword>
<dbReference type="Proteomes" id="UP000320672">
    <property type="component" value="Chromosome"/>
</dbReference>
<dbReference type="GO" id="GO:0016811">
    <property type="term" value="F:hydrolase activity, acting on carbon-nitrogen (but not peptide) bonds, in linear amides"/>
    <property type="evidence" value="ECO:0007669"/>
    <property type="project" value="TreeGrafter"/>
</dbReference>
<dbReference type="OrthoDB" id="9790023at2"/>
<evidence type="ECO:0000313" key="1">
    <source>
        <dbReference type="EMBL" id="QDS93254.1"/>
    </source>
</evidence>
<dbReference type="AlphaFoldDB" id="A0A517MED3"/>
<proteinExistence type="predicted"/>
<dbReference type="Pfam" id="PF02585">
    <property type="entry name" value="PIG-L"/>
    <property type="match status" value="1"/>
</dbReference>
<accession>A0A517MED3</accession>
<gene>
    <name evidence="1" type="ORF">FF011L_20160</name>
</gene>